<dbReference type="Pfam" id="PF01841">
    <property type="entry name" value="Transglut_core"/>
    <property type="match status" value="1"/>
</dbReference>
<dbReference type="Pfam" id="PF00927">
    <property type="entry name" value="Transglut_C"/>
    <property type="match status" value="2"/>
</dbReference>
<dbReference type="FunFam" id="3.90.260.10:FF:000001">
    <property type="entry name" value="Protein-glutamine gamma-glutamyltransferase 2"/>
    <property type="match status" value="1"/>
</dbReference>
<dbReference type="Proteomes" id="UP000708208">
    <property type="component" value="Unassembled WGS sequence"/>
</dbReference>
<keyword evidence="4" id="KW-0479">Metal-binding</keyword>
<evidence type="ECO:0000259" key="8">
    <source>
        <dbReference type="SMART" id="SM00460"/>
    </source>
</evidence>
<evidence type="ECO:0000256" key="1">
    <source>
        <dbReference type="ARBA" id="ARBA00001913"/>
    </source>
</evidence>
<organism evidence="9 10">
    <name type="scientific">Allacma fusca</name>
    <dbReference type="NCBI Taxonomy" id="39272"/>
    <lineage>
        <taxon>Eukaryota</taxon>
        <taxon>Metazoa</taxon>
        <taxon>Ecdysozoa</taxon>
        <taxon>Arthropoda</taxon>
        <taxon>Hexapoda</taxon>
        <taxon>Collembola</taxon>
        <taxon>Symphypleona</taxon>
        <taxon>Sminthuridae</taxon>
        <taxon>Allacma</taxon>
    </lineage>
</organism>
<gene>
    <name evidence="9" type="ORF">AFUS01_LOCUS2326</name>
</gene>
<evidence type="ECO:0000256" key="4">
    <source>
        <dbReference type="ARBA" id="ARBA00022723"/>
    </source>
</evidence>
<dbReference type="FunFam" id="2.60.40.10:FF:000090">
    <property type="entry name" value="Protein-glutamine gamma-glutamyltransferase 2"/>
    <property type="match status" value="1"/>
</dbReference>
<comment type="cofactor">
    <cofactor evidence="1">
        <name>Ca(2+)</name>
        <dbReference type="ChEBI" id="CHEBI:29108"/>
    </cofactor>
</comment>
<evidence type="ECO:0000256" key="7">
    <source>
        <dbReference type="ARBA" id="ARBA00024222"/>
    </source>
</evidence>
<evidence type="ECO:0000313" key="9">
    <source>
        <dbReference type="EMBL" id="CAG7674590.1"/>
    </source>
</evidence>
<feature type="domain" description="Transglutaminase-like" evidence="8">
    <location>
        <begin position="334"/>
        <end position="428"/>
    </location>
</feature>
<comment type="similarity">
    <text evidence="2">Belongs to the transglutaminase superfamily. Transglutaminase family.</text>
</comment>
<name>A0A8J2J3P5_9HEXA</name>
<dbReference type="PIRSF" id="PIRSF000459">
    <property type="entry name" value="TGM_EBP42"/>
    <property type="match status" value="1"/>
</dbReference>
<keyword evidence="6" id="KW-0012">Acyltransferase</keyword>
<dbReference type="InterPro" id="IPR002931">
    <property type="entry name" value="Transglutaminase-like"/>
</dbReference>
<dbReference type="EC" id="2.3.2.13" evidence="7"/>
<dbReference type="AlphaFoldDB" id="A0A8J2J3P5"/>
<dbReference type="EMBL" id="CAJVCH010013227">
    <property type="protein sequence ID" value="CAG7674590.1"/>
    <property type="molecule type" value="Genomic_DNA"/>
</dbReference>
<dbReference type="SMART" id="SM00460">
    <property type="entry name" value="TGc"/>
    <property type="match status" value="1"/>
</dbReference>
<evidence type="ECO:0000256" key="5">
    <source>
        <dbReference type="ARBA" id="ARBA00022837"/>
    </source>
</evidence>
<protein>
    <recommendedName>
        <fullName evidence="7">protein-glutamine gamma-glutamyltransferase</fullName>
        <ecNumber evidence="7">2.3.2.13</ecNumber>
    </recommendedName>
</protein>
<reference evidence="9" key="1">
    <citation type="submission" date="2021-06" db="EMBL/GenBank/DDBJ databases">
        <authorList>
            <person name="Hodson N. C."/>
            <person name="Mongue J. A."/>
            <person name="Jaron S. K."/>
        </authorList>
    </citation>
    <scope>NUCLEOTIDE SEQUENCE</scope>
</reference>
<sequence length="762" mass="84844">MGKVYSVPASGFQLVKSGLYNYWGRPEPASLDYPDGPGVIEPIVRAVHVTPLFAAPPDNGNVEVLRVVKSDLKIGPNGSSHRTDKYALMTQPNNPNLVVRRGQDFALEISFNRPFLQEKDGISLIFSVGDGKPSLSHGTMVIVPLEGTPRNSGSPNEWHAYVVDVSGSKATIQVKTSSKCPVGKWKVAIDSKLKSSQSTAVSYKLPTPIYVLFNPWNSADEVFLESEDARQEYILEDSGLIWAGSHTRLRPLPWVYSQFEADILECSFKLLSKGLKPSIRGDAIKTIRILSALVNSNDDEGVLTGNWSGDYTGGVSPTEWSGSAKILRQYSMTQKPVQFGQCWVFAGVLTTICRAIGIPCRPVTNFSSAHDTQSSLTIDHFIDENGKKVEDLDSDSIWNFHVWCEVWMKREDLGNEIYGGWQAVDATPQELSDGIFRLGPASVEACRRGEVKQGYDVDFLFSEVNADEVTWKYSGPSQPLKLLGRNVESVGRHISTKAIGTFAREDITLNYKYPEKSSKEREAMFAALKQNESSYSRYYLNEEFNDLRFDFKLLDDITIGSAFRVQLQIKNVSPTKQFDVKGFIRVDSQLYTGKRKDLVVKKDIQRKILPRTVDEVTFEVTYEQYSKALTPEGAFNAACLVSVVQTNFEYFAQDDFRVRKPDIKITFPRGTDPQVGKQIEVTTLLQNPLPVPLTKCCFFVEAPSLTEPIKIQLTKSIQPGEVAAGKFHLVPKLAGQKTITAKLSSPELQDVDGFLVLNVHGN</sequence>
<dbReference type="PANTHER" id="PTHR11590:SF69">
    <property type="entry name" value="RE08173P"/>
    <property type="match status" value="1"/>
</dbReference>
<proteinExistence type="inferred from homology"/>
<evidence type="ECO:0000256" key="2">
    <source>
        <dbReference type="ARBA" id="ARBA00005968"/>
    </source>
</evidence>
<evidence type="ECO:0000256" key="6">
    <source>
        <dbReference type="ARBA" id="ARBA00023315"/>
    </source>
</evidence>
<evidence type="ECO:0000256" key="3">
    <source>
        <dbReference type="ARBA" id="ARBA00022679"/>
    </source>
</evidence>
<dbReference type="InterPro" id="IPR001102">
    <property type="entry name" value="Transglutaminase_N"/>
</dbReference>
<evidence type="ECO:0000313" key="10">
    <source>
        <dbReference type="Proteomes" id="UP000708208"/>
    </source>
</evidence>
<keyword evidence="3" id="KW-0808">Transferase</keyword>
<accession>A0A8J2J3P5</accession>
<comment type="caution">
    <text evidence="9">The sequence shown here is derived from an EMBL/GenBank/DDBJ whole genome shotgun (WGS) entry which is preliminary data.</text>
</comment>
<dbReference type="GO" id="GO:0046872">
    <property type="term" value="F:metal ion binding"/>
    <property type="evidence" value="ECO:0007669"/>
    <property type="project" value="UniProtKB-KW"/>
</dbReference>
<dbReference type="InterPro" id="IPR050779">
    <property type="entry name" value="Transglutaminase"/>
</dbReference>
<dbReference type="InterPro" id="IPR023608">
    <property type="entry name" value="Transglutaminase_animal"/>
</dbReference>
<dbReference type="GO" id="GO:0003810">
    <property type="term" value="F:protein-glutamine gamma-glutamyltransferase activity"/>
    <property type="evidence" value="ECO:0007669"/>
    <property type="project" value="UniProtKB-EC"/>
</dbReference>
<dbReference type="OrthoDB" id="437511at2759"/>
<dbReference type="PANTHER" id="PTHR11590">
    <property type="entry name" value="PROTEIN-GLUTAMINE GAMMA-GLUTAMYLTRANSFERASE"/>
    <property type="match status" value="1"/>
</dbReference>
<dbReference type="InterPro" id="IPR008958">
    <property type="entry name" value="Transglutaminase_C"/>
</dbReference>
<keyword evidence="5" id="KW-0106">Calcium</keyword>
<keyword evidence="10" id="KW-1185">Reference proteome</keyword>
<dbReference type="Pfam" id="PF00868">
    <property type="entry name" value="Transglut_N"/>
    <property type="match status" value="1"/>
</dbReference>